<comment type="subcellular location">
    <subcellularLocation>
        <location evidence="1">Fimbrium</location>
    </subcellularLocation>
</comment>
<evidence type="ECO:0000256" key="1">
    <source>
        <dbReference type="ARBA" id="ARBA00004561"/>
    </source>
</evidence>
<feature type="domain" description="Fimbrial-type adhesion" evidence="6">
    <location>
        <begin position="41"/>
        <end position="187"/>
    </location>
</feature>
<dbReference type="GeneID" id="6802378"/>
<dbReference type="Gene3D" id="2.60.40.1090">
    <property type="entry name" value="Fimbrial-type adhesion domain"/>
    <property type="match status" value="1"/>
</dbReference>
<dbReference type="InterPro" id="IPR036937">
    <property type="entry name" value="Adhesion_dom_fimbrial_sf"/>
</dbReference>
<organism evidence="7 9">
    <name type="scientific">Proteus mirabilis</name>
    <dbReference type="NCBI Taxonomy" id="584"/>
    <lineage>
        <taxon>Bacteria</taxon>
        <taxon>Pseudomonadati</taxon>
        <taxon>Pseudomonadota</taxon>
        <taxon>Gammaproteobacteria</taxon>
        <taxon>Enterobacterales</taxon>
        <taxon>Morganellaceae</taxon>
        <taxon>Proteus</taxon>
    </lineage>
</organism>
<reference evidence="8 10" key="2">
    <citation type="submission" date="2018-06" db="EMBL/GenBank/DDBJ databases">
        <authorList>
            <consortium name="Pathogen Informatics"/>
            <person name="Doyle S."/>
        </authorList>
    </citation>
    <scope>NUCLEOTIDE SEQUENCE [LARGE SCALE GENOMIC DNA]</scope>
    <source>
        <strain evidence="8 10">NCTC10975</strain>
    </source>
</reference>
<evidence type="ECO:0000313" key="8">
    <source>
        <dbReference type="EMBL" id="SPZ03242.1"/>
    </source>
</evidence>
<protein>
    <submittedName>
        <fullName evidence="7">Fimbrial protein</fullName>
    </submittedName>
    <submittedName>
        <fullName evidence="8">Fimbrial subunit</fullName>
    </submittedName>
</protein>
<dbReference type="EMBL" id="CP021694">
    <property type="protein sequence ID" value="ARX33820.1"/>
    <property type="molecule type" value="Genomic_DNA"/>
</dbReference>
<dbReference type="Proteomes" id="UP000195540">
    <property type="component" value="Chromosome"/>
</dbReference>
<dbReference type="Proteomes" id="UP000251485">
    <property type="component" value="Unassembled WGS sequence"/>
</dbReference>
<name>A0A1Z1SSV5_PROMI</name>
<dbReference type="EMBL" id="UAUE01000035">
    <property type="protein sequence ID" value="SPZ03242.1"/>
    <property type="molecule type" value="Genomic_DNA"/>
</dbReference>
<evidence type="ECO:0000256" key="5">
    <source>
        <dbReference type="SAM" id="SignalP"/>
    </source>
</evidence>
<dbReference type="SUPFAM" id="SSF49401">
    <property type="entry name" value="Bacterial adhesins"/>
    <property type="match status" value="1"/>
</dbReference>
<accession>A0A1Z1SSV5</accession>
<evidence type="ECO:0000256" key="4">
    <source>
        <dbReference type="ARBA" id="ARBA00023263"/>
    </source>
</evidence>
<feature type="chain" id="PRO_5044063578" evidence="5">
    <location>
        <begin position="22"/>
        <end position="188"/>
    </location>
</feature>
<dbReference type="RefSeq" id="WP_004248677.1">
    <property type="nucleotide sequence ID" value="NZ_ABFCQN020000020.1"/>
</dbReference>
<evidence type="ECO:0000256" key="2">
    <source>
        <dbReference type="ARBA" id="ARBA00006671"/>
    </source>
</evidence>
<dbReference type="PANTHER" id="PTHR33420">
    <property type="entry name" value="FIMBRIAL SUBUNIT ELFA-RELATED"/>
    <property type="match status" value="1"/>
</dbReference>
<reference evidence="7 9" key="1">
    <citation type="submission" date="2017-05" db="EMBL/GenBank/DDBJ databases">
        <title>Whole genome sequencing of Proteus mirabilis AR_0155.</title>
        <authorList>
            <person name="Conlan S."/>
            <person name="Thomas P.J."/>
            <person name="Mullikin J."/>
            <person name="Frank K.M."/>
            <person name="Segre J.A."/>
        </authorList>
    </citation>
    <scope>NUCLEOTIDE SEQUENCE [LARGE SCALE GENOMIC DNA]</scope>
    <source>
        <strain evidence="7 9">AR_0155</strain>
    </source>
</reference>
<comment type="similarity">
    <text evidence="2">Belongs to the fimbrial protein family.</text>
</comment>
<dbReference type="InterPro" id="IPR050263">
    <property type="entry name" value="Bact_Fimbrial_Adh_Pro"/>
</dbReference>
<evidence type="ECO:0000313" key="9">
    <source>
        <dbReference type="Proteomes" id="UP000195540"/>
    </source>
</evidence>
<dbReference type="GO" id="GO:0043709">
    <property type="term" value="P:cell adhesion involved in single-species biofilm formation"/>
    <property type="evidence" value="ECO:0007669"/>
    <property type="project" value="TreeGrafter"/>
</dbReference>
<evidence type="ECO:0000313" key="7">
    <source>
        <dbReference type="EMBL" id="ARX33820.1"/>
    </source>
</evidence>
<dbReference type="AlphaFoldDB" id="A0A1Z1SSV5"/>
<proteinExistence type="inferred from homology"/>
<dbReference type="InterPro" id="IPR008966">
    <property type="entry name" value="Adhesion_dom_sf"/>
</dbReference>
<dbReference type="GO" id="GO:0009289">
    <property type="term" value="C:pilus"/>
    <property type="evidence" value="ECO:0007669"/>
    <property type="project" value="UniProtKB-SubCell"/>
</dbReference>
<sequence length="188" mass="21334">MFKKIIILLFFTKIFSTYASGAVLDKYIPSDKVWWQGTAKFLGKVISPACTLDMDSKYQLVDLGTIPVNKMNNNDDLLASKKIKIKLSDCQFINKTKNIDKVKGVTLTFYSDVSGSKADLFSFNNSDEVYFKIIDEYGYSANSGESLPLIYVDGDNTYLYYKIDVVKKLDVITPGDYYASVLFKINYE</sequence>
<feature type="signal peptide" evidence="5">
    <location>
        <begin position="1"/>
        <end position="21"/>
    </location>
</feature>
<evidence type="ECO:0000313" key="10">
    <source>
        <dbReference type="Proteomes" id="UP000251485"/>
    </source>
</evidence>
<keyword evidence="3 5" id="KW-0732">Signal</keyword>
<gene>
    <name evidence="8" type="primary">papH</name>
    <name evidence="7" type="ORF">AM402_06550</name>
    <name evidence="8" type="ORF">NCTC10975_04928</name>
</gene>
<dbReference type="STRING" id="584.AOUC001_03695"/>
<dbReference type="Pfam" id="PF00419">
    <property type="entry name" value="Fimbrial"/>
    <property type="match status" value="1"/>
</dbReference>
<evidence type="ECO:0000256" key="3">
    <source>
        <dbReference type="ARBA" id="ARBA00022729"/>
    </source>
</evidence>
<dbReference type="PANTHER" id="PTHR33420:SF3">
    <property type="entry name" value="FIMBRIAL SUBUNIT ELFA"/>
    <property type="match status" value="1"/>
</dbReference>
<dbReference type="DNASU" id="6802378"/>
<dbReference type="KEGG" id="pvl:AOB99_13030"/>
<keyword evidence="4" id="KW-0281">Fimbrium</keyword>
<evidence type="ECO:0000259" key="6">
    <source>
        <dbReference type="Pfam" id="PF00419"/>
    </source>
</evidence>
<dbReference type="InterPro" id="IPR000259">
    <property type="entry name" value="Adhesion_dom_fimbrial"/>
</dbReference>
<dbReference type="OrthoDB" id="6522787at2"/>